<evidence type="ECO:0000256" key="1">
    <source>
        <dbReference type="SAM" id="Coils"/>
    </source>
</evidence>
<evidence type="ECO:0000313" key="3">
    <source>
        <dbReference type="EMBL" id="TQQ82409.1"/>
    </source>
</evidence>
<dbReference type="GO" id="GO:0016192">
    <property type="term" value="P:vesicle-mediated transport"/>
    <property type="evidence" value="ECO:0007669"/>
    <property type="project" value="InterPro"/>
</dbReference>
<comment type="caution">
    <text evidence="3">The sequence shown here is derived from an EMBL/GenBank/DDBJ whole genome shotgun (WGS) entry which is preliminary data.</text>
</comment>
<feature type="domain" description="Clathrin/coatomer adaptor adaptin-like N-terminal" evidence="2">
    <location>
        <begin position="47"/>
        <end position="259"/>
    </location>
</feature>
<reference evidence="3 4" key="1">
    <citation type="submission" date="2019-02" db="EMBL/GenBank/DDBJ databases">
        <title>Halonotius sp. a new haloqrchaeon isolated from saline water.</title>
        <authorList>
            <person name="Duran-Viseras A."/>
            <person name="Sanchez-Porro C."/>
            <person name="Ventosa A."/>
        </authorList>
    </citation>
    <scope>NUCLEOTIDE SEQUENCE [LARGE SCALE GENOMIC DNA]</scope>
    <source>
        <strain evidence="3 4">F9-27</strain>
    </source>
</reference>
<keyword evidence="4" id="KW-1185">Reference proteome</keyword>
<dbReference type="Pfam" id="PF01602">
    <property type="entry name" value="Adaptin_N"/>
    <property type="match status" value="1"/>
</dbReference>
<dbReference type="SUPFAM" id="SSF48371">
    <property type="entry name" value="ARM repeat"/>
    <property type="match status" value="1"/>
</dbReference>
<protein>
    <recommendedName>
        <fullName evidence="2">Clathrin/coatomer adaptor adaptin-like N-terminal domain-containing protein</fullName>
    </recommendedName>
</protein>
<keyword evidence="1" id="KW-0175">Coiled coil</keyword>
<organism evidence="3 4">
    <name type="scientific">Halonotius roseus</name>
    <dbReference type="NCBI Taxonomy" id="2511997"/>
    <lineage>
        <taxon>Archaea</taxon>
        <taxon>Methanobacteriati</taxon>
        <taxon>Methanobacteriota</taxon>
        <taxon>Stenosarchaea group</taxon>
        <taxon>Halobacteria</taxon>
        <taxon>Halobacteriales</taxon>
        <taxon>Haloferacaceae</taxon>
        <taxon>Halonotius</taxon>
    </lineage>
</organism>
<gene>
    <name evidence="3" type="ORF">EWF95_05675</name>
</gene>
<dbReference type="GO" id="GO:0030117">
    <property type="term" value="C:membrane coat"/>
    <property type="evidence" value="ECO:0007669"/>
    <property type="project" value="InterPro"/>
</dbReference>
<dbReference type="InterPro" id="IPR011989">
    <property type="entry name" value="ARM-like"/>
</dbReference>
<sequence>MGNEGVQDIVPVIRFVASTDDAELSSRERNTVKKLVDLSEDDPAQVLDITSHLQALLLHEDTKIREHAAHTVRNIARTHPEDAQNLHDELRQLLSDDAVAVRKHTIQALEYLSREYPHKSWEAVADIIPLYADDDRKVRQGTDWVLDNLLDDQPEDMQEITHSLRPLLRKTNVKIKQHTAYVLAKISTEHPDDVRSILSTLRSTLSESDTKTRQYSIQVIKNISAEYPEAVQEITTDLRPLLSDNNKKVIETTTQILNNISAEYPLLEQNAAQAITKAKKAQSQNEYEIAEKHYSIAIDKLEQASAAAEPFDNTDDEELQNKIETTEEQLEKAENAREQRAAIRETLQTAERNFQEAIIRFAADSHTVSKTRFRQARDGFKDAQELLTESDQPMFASPIEVSVDQRVEFPSPELEDYHSLGEAAIDGLSSANISHVSDLEPDRQDIMPAVVANLRDTDTISKEETILLTLLSWWGGDTEHAFGSKTAVSRRYKQADFGFSKSR</sequence>
<dbReference type="RefSeq" id="WP_142443056.1">
    <property type="nucleotide sequence ID" value="NZ_SESI01000001.1"/>
</dbReference>
<dbReference type="InterPro" id="IPR002553">
    <property type="entry name" value="Clathrin/coatomer_adapt-like_N"/>
</dbReference>
<dbReference type="Gene3D" id="1.25.10.10">
    <property type="entry name" value="Leucine-rich Repeat Variant"/>
    <property type="match status" value="2"/>
</dbReference>
<feature type="coiled-coil region" evidence="1">
    <location>
        <begin position="316"/>
        <end position="353"/>
    </location>
</feature>
<name>A0A544QSL9_9EURY</name>
<dbReference type="AlphaFoldDB" id="A0A544QSL9"/>
<dbReference type="Proteomes" id="UP000315385">
    <property type="component" value="Unassembled WGS sequence"/>
</dbReference>
<dbReference type="GO" id="GO:0006886">
    <property type="term" value="P:intracellular protein transport"/>
    <property type="evidence" value="ECO:0007669"/>
    <property type="project" value="InterPro"/>
</dbReference>
<evidence type="ECO:0000313" key="4">
    <source>
        <dbReference type="Proteomes" id="UP000315385"/>
    </source>
</evidence>
<dbReference type="InterPro" id="IPR016024">
    <property type="entry name" value="ARM-type_fold"/>
</dbReference>
<evidence type="ECO:0000259" key="2">
    <source>
        <dbReference type="Pfam" id="PF01602"/>
    </source>
</evidence>
<dbReference type="EMBL" id="SESI01000001">
    <property type="protein sequence ID" value="TQQ82409.1"/>
    <property type="molecule type" value="Genomic_DNA"/>
</dbReference>
<accession>A0A544QSL9</accession>
<proteinExistence type="predicted"/>